<keyword evidence="3" id="KW-0926">Vacuole</keyword>
<dbReference type="KEGG" id="sita:101773229"/>
<evidence type="ECO:0000256" key="2">
    <source>
        <dbReference type="ARBA" id="ARBA00009191"/>
    </source>
</evidence>
<dbReference type="EMBL" id="CM003530">
    <property type="protein sequence ID" value="RCV18562.1"/>
    <property type="molecule type" value="Genomic_DNA"/>
</dbReference>
<comment type="subcellular location">
    <subcellularLocation>
        <location evidence="1">Vacuole</location>
    </subcellularLocation>
</comment>
<reference evidence="7" key="2">
    <citation type="submission" date="2015-07" db="EMBL/GenBank/DDBJ databases">
        <authorList>
            <person name="Noorani M."/>
        </authorList>
    </citation>
    <scope>NUCLEOTIDE SEQUENCE</scope>
    <source>
        <strain evidence="7">Yugu1</strain>
    </source>
</reference>
<dbReference type="PANTHER" id="PTHR10426">
    <property type="entry name" value="STRICTOSIDINE SYNTHASE-RELATED"/>
    <property type="match status" value="1"/>
</dbReference>
<evidence type="ECO:0000256" key="1">
    <source>
        <dbReference type="ARBA" id="ARBA00004116"/>
    </source>
</evidence>
<organism evidence="7">
    <name type="scientific">Setaria italica</name>
    <name type="common">Foxtail millet</name>
    <name type="synonym">Panicum italicum</name>
    <dbReference type="NCBI Taxonomy" id="4555"/>
    <lineage>
        <taxon>Eukaryota</taxon>
        <taxon>Viridiplantae</taxon>
        <taxon>Streptophyta</taxon>
        <taxon>Embryophyta</taxon>
        <taxon>Tracheophyta</taxon>
        <taxon>Spermatophyta</taxon>
        <taxon>Magnoliopsida</taxon>
        <taxon>Liliopsida</taxon>
        <taxon>Poales</taxon>
        <taxon>Poaceae</taxon>
        <taxon>PACMAD clade</taxon>
        <taxon>Panicoideae</taxon>
        <taxon>Panicodae</taxon>
        <taxon>Paniceae</taxon>
        <taxon>Cenchrinae</taxon>
        <taxon>Setaria</taxon>
    </lineage>
</organism>
<dbReference type="STRING" id="4555.A0A368QKZ9"/>
<keyword evidence="5" id="KW-0732">Signal</keyword>
<keyword evidence="4" id="KW-0325">Glycoprotein</keyword>
<dbReference type="GO" id="GO:0005773">
    <property type="term" value="C:vacuole"/>
    <property type="evidence" value="ECO:0007669"/>
    <property type="project" value="UniProtKB-SubCell"/>
</dbReference>
<evidence type="ECO:0000256" key="3">
    <source>
        <dbReference type="ARBA" id="ARBA00022554"/>
    </source>
</evidence>
<dbReference type="Pfam" id="PF20067">
    <property type="entry name" value="SSL_N"/>
    <property type="match status" value="1"/>
</dbReference>
<feature type="domain" description="Strictosidine synthase conserved region" evidence="6">
    <location>
        <begin position="172"/>
        <end position="259"/>
    </location>
</feature>
<protein>
    <recommendedName>
        <fullName evidence="6">Strictosidine synthase conserved region domain-containing protein</fullName>
    </recommendedName>
</protein>
<dbReference type="SUPFAM" id="SSF63829">
    <property type="entry name" value="Calcium-dependent phosphotriesterase"/>
    <property type="match status" value="1"/>
</dbReference>
<dbReference type="FunFam" id="2.120.10.30:FF:000055">
    <property type="entry name" value="Protein STRICTOSIDINE SYNTHASE-LIKE 11"/>
    <property type="match status" value="1"/>
</dbReference>
<dbReference type="OrthoDB" id="1908448at2759"/>
<name>A0A368QKZ9_SETIT</name>
<feature type="chain" id="PRO_5016777552" description="Strictosidine synthase conserved region domain-containing protein" evidence="5">
    <location>
        <begin position="23"/>
        <end position="352"/>
    </location>
</feature>
<dbReference type="InterPro" id="IPR011042">
    <property type="entry name" value="6-blade_b-propeller_TolB-like"/>
</dbReference>
<evidence type="ECO:0000313" key="7">
    <source>
        <dbReference type="EMBL" id="RCV18562.1"/>
    </source>
</evidence>
<comment type="similarity">
    <text evidence="2">Belongs to the strictosidine synthase family.</text>
</comment>
<dbReference type="Gene3D" id="2.120.10.30">
    <property type="entry name" value="TolB, C-terminal domain"/>
    <property type="match status" value="1"/>
</dbReference>
<feature type="signal peptide" evidence="5">
    <location>
        <begin position="1"/>
        <end position="22"/>
    </location>
</feature>
<sequence>MSPNRAMALLVVVGILLPSSCAADAKQLEAAKPTPWSIQKPGSATQSLALEHIPLPYGVTGAESLAFDRRGQGPYTGVSDGRILRWDGSSNSWTTFAYNANYKNKPICTAPARRQEDVESICGRPLGLQFYAKTGDLYIADAYLGLMKVGSNGGEAEVLAAEADGVPFTFTNGIDVDQVTGDIYFTDSSTTYTRARNTQIMIHRDVTGRLLRYNARAGRVTVLKAGLPYPNGVALSTDRTHVVVAHTGPCQAFRYWIRGPKAGRYELLADLPGYADNIRRDTRGGYWFALNREKINATAPEHLVGVRVDSKGAELEVMTAAKGVTLSDIAEKDGKLWLGSVELDYVGLVNYK</sequence>
<dbReference type="AlphaFoldDB" id="A0A368QKZ9"/>
<dbReference type="PANTHER" id="PTHR10426:SF62">
    <property type="entry name" value="OS08G0175000 PROTEIN"/>
    <property type="match status" value="1"/>
</dbReference>
<evidence type="ECO:0000259" key="6">
    <source>
        <dbReference type="Pfam" id="PF03088"/>
    </source>
</evidence>
<reference evidence="7" key="1">
    <citation type="journal article" date="2012" name="Nat. Biotechnol.">
        <title>Reference genome sequence of the model plant Setaria.</title>
        <authorList>
            <person name="Bennetzen J.L."/>
            <person name="Schmutz J."/>
            <person name="Wang H."/>
            <person name="Percifield R."/>
            <person name="Hawkins J."/>
            <person name="Pontaroli A.C."/>
            <person name="Estep M."/>
            <person name="Feng L."/>
            <person name="Vaughn J.N."/>
            <person name="Grimwood J."/>
            <person name="Jenkins J."/>
            <person name="Barry K."/>
            <person name="Lindquist E."/>
            <person name="Hellsten U."/>
            <person name="Deshpande S."/>
            <person name="Wang X."/>
            <person name="Wu X."/>
            <person name="Mitros T."/>
            <person name="Triplett J."/>
            <person name="Yang X."/>
            <person name="Ye C.Y."/>
            <person name="Mauro-Herrera M."/>
            <person name="Wang L."/>
            <person name="Li P."/>
            <person name="Sharma M."/>
            <person name="Sharma R."/>
            <person name="Ronald P.C."/>
            <person name="Panaud O."/>
            <person name="Kellogg E.A."/>
            <person name="Brutnell T.P."/>
            <person name="Doust A.N."/>
            <person name="Tuskan G.A."/>
            <person name="Rokhsar D."/>
            <person name="Devos K.M."/>
        </authorList>
    </citation>
    <scope>NUCLEOTIDE SEQUENCE [LARGE SCALE GENOMIC DNA]</scope>
    <source>
        <strain evidence="7">Yugu1</strain>
    </source>
</reference>
<proteinExistence type="inferred from homology"/>
<evidence type="ECO:0000256" key="4">
    <source>
        <dbReference type="ARBA" id="ARBA00023180"/>
    </source>
</evidence>
<gene>
    <name evidence="7" type="ORF">SETIT_3G311000v2</name>
</gene>
<accession>A0A368QKZ9</accession>
<dbReference type="Pfam" id="PF03088">
    <property type="entry name" value="Str_synth"/>
    <property type="match status" value="1"/>
</dbReference>
<dbReference type="InterPro" id="IPR018119">
    <property type="entry name" value="Strictosidine_synth_cons-reg"/>
</dbReference>
<evidence type="ECO:0000256" key="5">
    <source>
        <dbReference type="SAM" id="SignalP"/>
    </source>
</evidence>